<evidence type="ECO:0000313" key="3">
    <source>
        <dbReference type="Proteomes" id="UP000494170"/>
    </source>
</evidence>
<feature type="region of interest" description="Disordered" evidence="1">
    <location>
        <begin position="1"/>
        <end position="25"/>
    </location>
</feature>
<dbReference type="AlphaFoldDB" id="A0A6P2IRC5"/>
<accession>A0A6P2IRC5</accession>
<evidence type="ECO:0000256" key="1">
    <source>
        <dbReference type="SAM" id="MobiDB-lite"/>
    </source>
</evidence>
<reference evidence="2 3" key="1">
    <citation type="submission" date="2019-09" db="EMBL/GenBank/DDBJ databases">
        <authorList>
            <person name="Depoorter E."/>
        </authorList>
    </citation>
    <scope>NUCLEOTIDE SEQUENCE [LARGE SCALE GENOMIC DNA]</scope>
    <source>
        <strain evidence="2">LMG 6863</strain>
    </source>
</reference>
<organism evidence="2 3">
    <name type="scientific">Burkholderia lata (strain ATCC 17760 / DSM 23089 / LMG 22485 / NCIMB 9086 / R18194 / 383)</name>
    <dbReference type="NCBI Taxonomy" id="482957"/>
    <lineage>
        <taxon>Bacteria</taxon>
        <taxon>Pseudomonadati</taxon>
        <taxon>Pseudomonadota</taxon>
        <taxon>Betaproteobacteria</taxon>
        <taxon>Burkholderiales</taxon>
        <taxon>Burkholderiaceae</taxon>
        <taxon>Burkholderia</taxon>
        <taxon>Burkholderia cepacia complex</taxon>
    </lineage>
</organism>
<dbReference type="Proteomes" id="UP000494170">
    <property type="component" value="Unassembled WGS sequence"/>
</dbReference>
<gene>
    <name evidence="2" type="ORF">BLA6863_01460</name>
</gene>
<proteinExistence type="predicted"/>
<sequence length="104" mass="11249">MHGRDEGRLKGMGGRIGQPGDASNFAGADASVNVRTCAVPYSDAARGMPRGARVDGDGAHDVERFRWNQEIQAIVTMMTCARQAGRRQPDALARLVKLGYPLEH</sequence>
<name>A0A6P2IRC5_BURL3</name>
<protein>
    <submittedName>
        <fullName evidence="2">Uncharacterized protein</fullName>
    </submittedName>
</protein>
<dbReference type="EMBL" id="CABVPY010000007">
    <property type="protein sequence ID" value="VWB33721.1"/>
    <property type="molecule type" value="Genomic_DNA"/>
</dbReference>
<evidence type="ECO:0000313" key="2">
    <source>
        <dbReference type="EMBL" id="VWB33721.1"/>
    </source>
</evidence>